<dbReference type="PANTHER" id="PTHR40980:SF4">
    <property type="entry name" value="TONB-DEPENDENT RECEPTOR-LIKE BETA-BARREL DOMAIN-CONTAINING PROTEIN"/>
    <property type="match status" value="1"/>
</dbReference>
<evidence type="ECO:0000313" key="8">
    <source>
        <dbReference type="Proteomes" id="UP000474175"/>
    </source>
</evidence>
<dbReference type="InterPro" id="IPR008969">
    <property type="entry name" value="CarboxyPept-like_regulatory"/>
</dbReference>
<evidence type="ECO:0000256" key="1">
    <source>
        <dbReference type="ARBA" id="ARBA00004442"/>
    </source>
</evidence>
<reference evidence="7 8" key="1">
    <citation type="submission" date="2020-02" db="EMBL/GenBank/DDBJ databases">
        <title>Draft genome sequence of two Spirosoma agri KCTC 52727 and Spirosoma terrae KCTC 52035.</title>
        <authorList>
            <person name="Rojas J."/>
            <person name="Ambika Manirajan B."/>
            <person name="Suarez C."/>
            <person name="Ratering S."/>
            <person name="Schnell S."/>
        </authorList>
    </citation>
    <scope>NUCLEOTIDE SEQUENCE [LARGE SCALE GENOMIC DNA]</scope>
    <source>
        <strain evidence="7 8">KCTC 52035</strain>
    </source>
</reference>
<feature type="chain" id="PRO_5027025315" evidence="4">
    <location>
        <begin position="29"/>
        <end position="944"/>
    </location>
</feature>
<dbReference type="Proteomes" id="UP000474175">
    <property type="component" value="Unassembled WGS sequence"/>
</dbReference>
<keyword evidence="2" id="KW-0472">Membrane</keyword>
<dbReference type="RefSeq" id="WP_163951632.1">
    <property type="nucleotide sequence ID" value="NZ_JAAFZH010000008.1"/>
</dbReference>
<dbReference type="SUPFAM" id="SSF49464">
    <property type="entry name" value="Carboxypeptidase regulatory domain-like"/>
    <property type="match status" value="1"/>
</dbReference>
<keyword evidence="7" id="KW-0675">Receptor</keyword>
<dbReference type="Pfam" id="PF07715">
    <property type="entry name" value="Plug"/>
    <property type="match status" value="1"/>
</dbReference>
<gene>
    <name evidence="7" type="ORF">GK108_18120</name>
</gene>
<feature type="domain" description="TonB-dependent receptor plug" evidence="5">
    <location>
        <begin position="136"/>
        <end position="241"/>
    </location>
</feature>
<dbReference type="InterPro" id="IPR041700">
    <property type="entry name" value="OMP_b-brl_3"/>
</dbReference>
<comment type="subcellular location">
    <subcellularLocation>
        <location evidence="1">Cell outer membrane</location>
    </subcellularLocation>
</comment>
<dbReference type="NCBIfam" id="TIGR01782">
    <property type="entry name" value="TonB-Xanth-Caul"/>
    <property type="match status" value="1"/>
</dbReference>
<dbReference type="Gene3D" id="2.60.40.1120">
    <property type="entry name" value="Carboxypeptidase-like, regulatory domain"/>
    <property type="match status" value="1"/>
</dbReference>
<dbReference type="SUPFAM" id="SSF56935">
    <property type="entry name" value="Porins"/>
    <property type="match status" value="1"/>
</dbReference>
<accession>A0A6L9L882</accession>
<organism evidence="7 8">
    <name type="scientific">Spirosoma terrae</name>
    <dbReference type="NCBI Taxonomy" id="1968276"/>
    <lineage>
        <taxon>Bacteria</taxon>
        <taxon>Pseudomonadati</taxon>
        <taxon>Bacteroidota</taxon>
        <taxon>Cytophagia</taxon>
        <taxon>Cytophagales</taxon>
        <taxon>Cytophagaceae</taxon>
        <taxon>Spirosoma</taxon>
    </lineage>
</organism>
<comment type="caution">
    <text evidence="7">The sequence shown here is derived from an EMBL/GenBank/DDBJ whole genome shotgun (WGS) entry which is preliminary data.</text>
</comment>
<keyword evidence="8" id="KW-1185">Reference proteome</keyword>
<evidence type="ECO:0000256" key="4">
    <source>
        <dbReference type="SAM" id="SignalP"/>
    </source>
</evidence>
<dbReference type="EMBL" id="JAAFZH010000008">
    <property type="protein sequence ID" value="NDU96805.1"/>
    <property type="molecule type" value="Genomic_DNA"/>
</dbReference>
<dbReference type="GO" id="GO:0009279">
    <property type="term" value="C:cell outer membrane"/>
    <property type="evidence" value="ECO:0007669"/>
    <property type="project" value="UniProtKB-SubCell"/>
</dbReference>
<evidence type="ECO:0000259" key="5">
    <source>
        <dbReference type="Pfam" id="PF07715"/>
    </source>
</evidence>
<protein>
    <submittedName>
        <fullName evidence="7">TonB-dependent receptor</fullName>
    </submittedName>
</protein>
<evidence type="ECO:0000256" key="3">
    <source>
        <dbReference type="ARBA" id="ARBA00023237"/>
    </source>
</evidence>
<keyword evidence="3" id="KW-0998">Cell outer membrane</keyword>
<dbReference type="Pfam" id="PF13715">
    <property type="entry name" value="CarbopepD_reg_2"/>
    <property type="match status" value="1"/>
</dbReference>
<dbReference type="Pfam" id="PF14905">
    <property type="entry name" value="OMP_b-brl_3"/>
    <property type="match status" value="1"/>
</dbReference>
<name>A0A6L9L882_9BACT</name>
<dbReference type="InterPro" id="IPR037066">
    <property type="entry name" value="Plug_dom_sf"/>
</dbReference>
<keyword evidence="4" id="KW-0732">Signal</keyword>
<dbReference type="InterPro" id="IPR010104">
    <property type="entry name" value="TonB_rcpt_bac"/>
</dbReference>
<evidence type="ECO:0000259" key="6">
    <source>
        <dbReference type="Pfam" id="PF14905"/>
    </source>
</evidence>
<evidence type="ECO:0000256" key="2">
    <source>
        <dbReference type="ARBA" id="ARBA00023136"/>
    </source>
</evidence>
<dbReference type="AlphaFoldDB" id="A0A6L9L882"/>
<dbReference type="InterPro" id="IPR036942">
    <property type="entry name" value="Beta-barrel_TonB_sf"/>
</dbReference>
<feature type="signal peptide" evidence="4">
    <location>
        <begin position="1"/>
        <end position="28"/>
    </location>
</feature>
<evidence type="ECO:0000313" key="7">
    <source>
        <dbReference type="EMBL" id="NDU96805.1"/>
    </source>
</evidence>
<dbReference type="Gene3D" id="2.40.170.20">
    <property type="entry name" value="TonB-dependent receptor, beta-barrel domain"/>
    <property type="match status" value="1"/>
</dbReference>
<dbReference type="PANTHER" id="PTHR40980">
    <property type="entry name" value="PLUG DOMAIN-CONTAINING PROTEIN"/>
    <property type="match status" value="1"/>
</dbReference>
<sequence>MKKLSMSYYTLVLLLAGLLCLSGSYSFAQHSNGNIKGQITGVNGEILPGASIYIKGTNLGAVTDIAGNYEMLGVPSGNQTVTVGYMGFQSQVLTVTVNAGKTVFLNAKLKASDQTLNEVTVTAILEGQRKALNQQRNSDNIKQVISADVMGRYPDLNVAESLQRLPGVTIGRNSSGEGSTVQMRGTPGNFTNINVNGEQIMGTQEDGSRNAQLDVIPINVLSSMEVVKTLTPDQDGDAIAGAVNMKTPTATSLTSRFALDLGGGYNNLRSNLNGIGNASWGKRFFANDKSPNGKLGVIATGSFYRTKNGYDELRAQVWEKNNYGKGDIYFPTDIRLLYVENERTRIGTSATIDYNFSPTTNIVANFMYSNHFNELTRYRKRTRMQTARNVLGENGEYTNSRGRGYNEIKAATEDNSNLNFNIQGETVVGSVKLDAGVFMNKSQFVNRSGIYNFITGNIPLAISDISTDYLEAYGTDWKNNASLYTYNTVERDWWTTNGTNFTARLNASVPYQIGNNSAFFKAGVKMKRMHNKRFRPDETIVTTYAGAAAAGNLTNFAGSPEISDDLLDGHTNFGLGVDKDKTISFLDNNLGTSLFPINVPATRNSIDSYYYDAFETVSSAYVMNRIQFNKLMLLVGLRLEQTEVDYKGNIVETDANGTWTSTSPNQKRNSYLKALPNIQFKYDLDKSSLVRAALTYGYSRPNFVDLVPGRLISILGETITDGNPDLQPAFATNVDLMYEKYLNNLGIISGGLFYKKIDKFQYNSVFALAGNEFPGADRYTGWRWFRTLNGNTADVFGIELNVQANLTFLPGLLKGLSVMANYTYTNSNADAQFRKNLRLPGQADHTANGSLAFSHKKFTIQGNLNYNGAYTVLLGDQDATDVIRNKRVQIDANSSYRLTDKISLYIEAQNLTKAPQIDYFGERSRIYQNQFYSFWGRAGVKIRF</sequence>
<feature type="domain" description="Outer membrane protein beta-barrel" evidence="6">
    <location>
        <begin position="607"/>
        <end position="879"/>
    </location>
</feature>
<dbReference type="Gene3D" id="2.170.130.10">
    <property type="entry name" value="TonB-dependent receptor, plug domain"/>
    <property type="match status" value="1"/>
</dbReference>
<dbReference type="InterPro" id="IPR012910">
    <property type="entry name" value="Plug_dom"/>
</dbReference>
<proteinExistence type="predicted"/>